<feature type="domain" description="Ion transport" evidence="13">
    <location>
        <begin position="22"/>
        <end position="224"/>
    </location>
</feature>
<feature type="transmembrane region" description="Helical" evidence="12">
    <location>
        <begin position="52"/>
        <end position="74"/>
    </location>
</feature>
<name>A0ABY5E2N4_9BACT</name>
<evidence type="ECO:0000256" key="11">
    <source>
        <dbReference type="ARBA" id="ARBA00023303"/>
    </source>
</evidence>
<keyword evidence="11" id="KW-0407">Ion channel</keyword>
<keyword evidence="3" id="KW-0633">Potassium transport</keyword>
<feature type="transmembrane region" description="Helical" evidence="12">
    <location>
        <begin position="210"/>
        <end position="235"/>
    </location>
</feature>
<evidence type="ECO:0000256" key="4">
    <source>
        <dbReference type="ARBA" id="ARBA00022692"/>
    </source>
</evidence>
<evidence type="ECO:0000256" key="7">
    <source>
        <dbReference type="ARBA" id="ARBA00022958"/>
    </source>
</evidence>
<dbReference type="InterPro" id="IPR028325">
    <property type="entry name" value="VG_K_chnl"/>
</dbReference>
<evidence type="ECO:0000256" key="6">
    <source>
        <dbReference type="ARBA" id="ARBA00022882"/>
    </source>
</evidence>
<evidence type="ECO:0000256" key="3">
    <source>
        <dbReference type="ARBA" id="ARBA00022538"/>
    </source>
</evidence>
<feature type="transmembrane region" description="Helical" evidence="12">
    <location>
        <begin position="178"/>
        <end position="198"/>
    </location>
</feature>
<evidence type="ECO:0000256" key="10">
    <source>
        <dbReference type="ARBA" id="ARBA00023136"/>
    </source>
</evidence>
<evidence type="ECO:0000259" key="13">
    <source>
        <dbReference type="Pfam" id="PF00520"/>
    </source>
</evidence>
<evidence type="ECO:0000256" key="9">
    <source>
        <dbReference type="ARBA" id="ARBA00023065"/>
    </source>
</evidence>
<evidence type="ECO:0000313" key="15">
    <source>
        <dbReference type="Proteomes" id="UP001060012"/>
    </source>
</evidence>
<dbReference type="EMBL" id="CP100595">
    <property type="protein sequence ID" value="UTJ05298.1"/>
    <property type="molecule type" value="Genomic_DNA"/>
</dbReference>
<keyword evidence="15" id="KW-1185">Reference proteome</keyword>
<evidence type="ECO:0000256" key="8">
    <source>
        <dbReference type="ARBA" id="ARBA00022989"/>
    </source>
</evidence>
<dbReference type="Gene3D" id="1.10.287.70">
    <property type="match status" value="1"/>
</dbReference>
<evidence type="ECO:0000256" key="12">
    <source>
        <dbReference type="SAM" id="Phobius"/>
    </source>
</evidence>
<dbReference type="Gene3D" id="1.20.120.350">
    <property type="entry name" value="Voltage-gated potassium channels. Chain C"/>
    <property type="match status" value="1"/>
</dbReference>
<keyword evidence="2" id="KW-0813">Transport</keyword>
<dbReference type="Pfam" id="PF00520">
    <property type="entry name" value="Ion_trans"/>
    <property type="match status" value="1"/>
</dbReference>
<dbReference type="SUPFAM" id="SSF81324">
    <property type="entry name" value="Voltage-gated potassium channels"/>
    <property type="match status" value="1"/>
</dbReference>
<keyword evidence="4 12" id="KW-0812">Transmembrane</keyword>
<keyword evidence="9" id="KW-0406">Ion transport</keyword>
<evidence type="ECO:0000256" key="5">
    <source>
        <dbReference type="ARBA" id="ARBA00022826"/>
    </source>
</evidence>
<dbReference type="RefSeq" id="WP_254575479.1">
    <property type="nucleotide sequence ID" value="NZ_CP100595.1"/>
</dbReference>
<reference evidence="14" key="1">
    <citation type="submission" date="2022-07" db="EMBL/GenBank/DDBJ databases">
        <title>Arcobacter roscoffensis sp. nov., a marine bacterium isolated from coastal seawater collected from Roscoff, France.</title>
        <authorList>
            <person name="Pascual J."/>
            <person name="Lepeaux C."/>
            <person name="Methner A."/>
            <person name="Overmann J."/>
        </authorList>
    </citation>
    <scope>NUCLEOTIDE SEQUENCE</scope>
    <source>
        <strain evidence="14">ARW1-2F2</strain>
    </source>
</reference>
<accession>A0ABY5E2N4</accession>
<dbReference type="PANTHER" id="PTHR11537:SF254">
    <property type="entry name" value="POTASSIUM VOLTAGE-GATED CHANNEL PROTEIN SHAB"/>
    <property type="match status" value="1"/>
</dbReference>
<feature type="transmembrane region" description="Helical" evidence="12">
    <location>
        <begin position="149"/>
        <end position="171"/>
    </location>
</feature>
<keyword evidence="6" id="KW-0851">Voltage-gated channel</keyword>
<dbReference type="PANTHER" id="PTHR11537">
    <property type="entry name" value="VOLTAGE-GATED POTASSIUM CHANNEL"/>
    <property type="match status" value="1"/>
</dbReference>
<comment type="subcellular location">
    <subcellularLocation>
        <location evidence="1">Membrane</location>
        <topology evidence="1">Multi-pass membrane protein</topology>
    </subcellularLocation>
</comment>
<keyword evidence="5" id="KW-0631">Potassium channel</keyword>
<evidence type="ECO:0000256" key="2">
    <source>
        <dbReference type="ARBA" id="ARBA00022448"/>
    </source>
</evidence>
<keyword evidence="8 12" id="KW-1133">Transmembrane helix</keyword>
<proteinExistence type="predicted"/>
<feature type="transmembrane region" description="Helical" evidence="12">
    <location>
        <begin position="21"/>
        <end position="40"/>
    </location>
</feature>
<dbReference type="Proteomes" id="UP001060012">
    <property type="component" value="Chromosome"/>
</dbReference>
<keyword evidence="10 12" id="KW-0472">Membrane</keyword>
<protein>
    <submittedName>
        <fullName evidence="14">Ion transporter</fullName>
    </submittedName>
</protein>
<evidence type="ECO:0000256" key="1">
    <source>
        <dbReference type="ARBA" id="ARBA00004141"/>
    </source>
</evidence>
<evidence type="ECO:0000313" key="14">
    <source>
        <dbReference type="EMBL" id="UTJ05298.1"/>
    </source>
</evidence>
<dbReference type="InterPro" id="IPR005821">
    <property type="entry name" value="Ion_trans_dom"/>
</dbReference>
<organism evidence="14 15">
    <name type="scientific">Arcobacter roscoffensis</name>
    <dbReference type="NCBI Taxonomy" id="2961520"/>
    <lineage>
        <taxon>Bacteria</taxon>
        <taxon>Pseudomonadati</taxon>
        <taxon>Campylobacterota</taxon>
        <taxon>Epsilonproteobacteria</taxon>
        <taxon>Campylobacterales</taxon>
        <taxon>Arcobacteraceae</taxon>
        <taxon>Arcobacter</taxon>
    </lineage>
</organism>
<dbReference type="InterPro" id="IPR027359">
    <property type="entry name" value="Volt_channel_dom_sf"/>
</dbReference>
<gene>
    <name evidence="14" type="ORF">NJU99_08450</name>
</gene>
<keyword evidence="7" id="KW-0630">Potassium</keyword>
<dbReference type="PRINTS" id="PR00169">
    <property type="entry name" value="KCHANNEL"/>
</dbReference>
<feature type="transmembrane region" description="Helical" evidence="12">
    <location>
        <begin position="86"/>
        <end position="104"/>
    </location>
</feature>
<sequence>MNLKQELYIIFENPRKHKYGTIIQVAIFLNIFISIAVLFLQTEKSLSEYFKILSTINFINVFLFTIEYMLRVYSITYKPKLTRVKYILRPFMIIDLIAILPFYLSMFNLDFGFLRALRILRIFKLFRLAKFGEFDNLISSIIKEKKEEFFFITIVLFVLLLTITPLVYYFEKDAQPEVFTSMITTMWWAVITFTTVGYGDMYPVTVMGRILTTIVSFLGIAFYAIPGSIFTSALLEKINEKKLKKYKKKREKDD</sequence>